<evidence type="ECO:0000313" key="3">
    <source>
        <dbReference type="Proteomes" id="UP000669133"/>
    </source>
</evidence>
<dbReference type="GO" id="GO:0004525">
    <property type="term" value="F:ribonuclease III activity"/>
    <property type="evidence" value="ECO:0007669"/>
    <property type="project" value="InterPro"/>
</dbReference>
<dbReference type="OrthoDB" id="2281895at2759"/>
<dbReference type="PANTHER" id="PTHR28160">
    <property type="entry name" value="54S RIBOSOMAL PROTEIN L15, MITOCHONDRIAL"/>
    <property type="match status" value="1"/>
</dbReference>
<feature type="domain" description="RNase III" evidence="1">
    <location>
        <begin position="78"/>
        <end position="215"/>
    </location>
</feature>
<gene>
    <name evidence="2" type="ORF">I9W82_002616</name>
</gene>
<accession>A0A8H7ZJ90</accession>
<sequence length="228" mass="25798">MSIRQTTRYTSRSIGFCYRPTSISFNRSLYLHQGPRVEGLKRDPKEVFVNHNGIDYELNQNNIKHIKTYLGSKYEIPDEIALQIITHKSFGNGIKPYNEKLAAMGSKLLSLFAAKHVVNKPTEKDAKLVIDGKNLSILGSRIAKELYGRKSTGYFTKLNGLNEIMFWKSRNPTLKFESSGELKVSSQLLYSLIGAVNIYHGKAKAEEFISDNLIKGLEEVTKDLVHRG</sequence>
<dbReference type="SUPFAM" id="SSF69065">
    <property type="entry name" value="RNase III domain-like"/>
    <property type="match status" value="1"/>
</dbReference>
<evidence type="ECO:0000259" key="1">
    <source>
        <dbReference type="Pfam" id="PF14622"/>
    </source>
</evidence>
<proteinExistence type="predicted"/>
<protein>
    <recommendedName>
        <fullName evidence="1">RNase III domain-containing protein</fullName>
    </recommendedName>
</protein>
<dbReference type="InterPro" id="IPR036389">
    <property type="entry name" value="RNase_III_sf"/>
</dbReference>
<name>A0A8H7ZJ90_9ASCO</name>
<dbReference type="AlphaFoldDB" id="A0A8H7ZJ90"/>
<dbReference type="InterPro" id="IPR040030">
    <property type="entry name" value="Ribosomal_mL57"/>
</dbReference>
<dbReference type="GO" id="GO:0006396">
    <property type="term" value="P:RNA processing"/>
    <property type="evidence" value="ECO:0007669"/>
    <property type="project" value="InterPro"/>
</dbReference>
<dbReference type="InterPro" id="IPR000999">
    <property type="entry name" value="RNase_III_dom"/>
</dbReference>
<dbReference type="Pfam" id="PF14622">
    <property type="entry name" value="Ribonucleas_3_3"/>
    <property type="match status" value="1"/>
</dbReference>
<dbReference type="PANTHER" id="PTHR28160:SF1">
    <property type="entry name" value="LARGE RIBOSOMAL SUBUNIT PROTEIN ML57"/>
    <property type="match status" value="1"/>
</dbReference>
<dbReference type="EMBL" id="JAEOAQ010000002">
    <property type="protein sequence ID" value="KAG5420735.1"/>
    <property type="molecule type" value="Genomic_DNA"/>
</dbReference>
<reference evidence="2 3" key="1">
    <citation type="submission" date="2020-12" db="EMBL/GenBank/DDBJ databases">
        <title>Effect of drift, selection, and recombination on the evolution of hybrid genomes in Candida yeast pathogens.</title>
        <authorList>
            <person name="Mixao V."/>
            <person name="Ksiezopolska E."/>
            <person name="Saus E."/>
            <person name="Boekhout T."/>
            <person name="Gacser A."/>
            <person name="Gabaldon T."/>
        </authorList>
    </citation>
    <scope>NUCLEOTIDE SEQUENCE [LARGE SCALE GENOMIC DNA]</scope>
    <source>
        <strain evidence="2 3">BP57</strain>
    </source>
</reference>
<keyword evidence="3" id="KW-1185">Reference proteome</keyword>
<evidence type="ECO:0000313" key="2">
    <source>
        <dbReference type="EMBL" id="KAG5420735.1"/>
    </source>
</evidence>
<dbReference type="Proteomes" id="UP000669133">
    <property type="component" value="Unassembled WGS sequence"/>
</dbReference>
<dbReference type="GeneID" id="93651245"/>
<dbReference type="GO" id="GO:0003735">
    <property type="term" value="F:structural constituent of ribosome"/>
    <property type="evidence" value="ECO:0007669"/>
    <property type="project" value="InterPro"/>
</dbReference>
<comment type="caution">
    <text evidence="2">The sequence shown here is derived from an EMBL/GenBank/DDBJ whole genome shotgun (WGS) entry which is preliminary data.</text>
</comment>
<dbReference type="RefSeq" id="XP_067549851.1">
    <property type="nucleotide sequence ID" value="XM_067691491.1"/>
</dbReference>
<dbReference type="GO" id="GO:0032543">
    <property type="term" value="P:mitochondrial translation"/>
    <property type="evidence" value="ECO:0007669"/>
    <property type="project" value="InterPro"/>
</dbReference>
<dbReference type="Gene3D" id="1.10.1520.10">
    <property type="entry name" value="Ribonuclease III domain"/>
    <property type="match status" value="1"/>
</dbReference>
<dbReference type="GO" id="GO:0005762">
    <property type="term" value="C:mitochondrial large ribosomal subunit"/>
    <property type="evidence" value="ECO:0007669"/>
    <property type="project" value="InterPro"/>
</dbReference>
<organism evidence="2 3">
    <name type="scientific">Candida metapsilosis</name>
    <dbReference type="NCBI Taxonomy" id="273372"/>
    <lineage>
        <taxon>Eukaryota</taxon>
        <taxon>Fungi</taxon>
        <taxon>Dikarya</taxon>
        <taxon>Ascomycota</taxon>
        <taxon>Saccharomycotina</taxon>
        <taxon>Pichiomycetes</taxon>
        <taxon>Debaryomycetaceae</taxon>
        <taxon>Candida/Lodderomyces clade</taxon>
        <taxon>Candida</taxon>
    </lineage>
</organism>